<evidence type="ECO:0000256" key="2">
    <source>
        <dbReference type="ARBA" id="ARBA00022475"/>
    </source>
</evidence>
<dbReference type="RefSeq" id="WP_377184935.1">
    <property type="nucleotide sequence ID" value="NZ_JBHUOG010000002.1"/>
</dbReference>
<gene>
    <name evidence="7" type="ORF">ACFS27_16420</name>
</gene>
<keyword evidence="2" id="KW-1003">Cell membrane</keyword>
<sequence>MIGVDEHLHGGSTSGATVEWVFLVPFLLAAGVYLAAVASDIRQGRTWPWYRSLMWVLGVMAAAAGFVGPLATAAHDSFTAHMGAHLVVGMVAPLLLVLAAPVTLALRVMDVKPARVLSRVLHCPVGRVLTNPVVAALLNVGGLCVLYRGPLYGLMQQGMLVHVLVMVHFLLAGYLYTVSLVPVDPSPHRTGFVLRAVVLVVSLAAHGVLAKLLYAYPPPDVTTADAHTGAQLMFYGGDLVDFVLIWLLCAQWYRVTGRQLPTAPTTAVAQP</sequence>
<evidence type="ECO:0000313" key="7">
    <source>
        <dbReference type="EMBL" id="MFD2795144.1"/>
    </source>
</evidence>
<proteinExistence type="predicted"/>
<keyword evidence="4 6" id="KW-1133">Transmembrane helix</keyword>
<evidence type="ECO:0000256" key="1">
    <source>
        <dbReference type="ARBA" id="ARBA00004651"/>
    </source>
</evidence>
<feature type="transmembrane region" description="Helical" evidence="6">
    <location>
        <begin position="128"/>
        <end position="148"/>
    </location>
</feature>
<protein>
    <submittedName>
        <fullName evidence="7">Cytochrome c oxidase assembly protein</fullName>
    </submittedName>
</protein>
<keyword evidence="5 6" id="KW-0472">Membrane</keyword>
<feature type="transmembrane region" description="Helical" evidence="6">
    <location>
        <begin position="53"/>
        <end position="74"/>
    </location>
</feature>
<dbReference type="Proteomes" id="UP001597479">
    <property type="component" value="Unassembled WGS sequence"/>
</dbReference>
<accession>A0ABW5VTY0</accession>
<evidence type="ECO:0000313" key="8">
    <source>
        <dbReference type="Proteomes" id="UP001597479"/>
    </source>
</evidence>
<feature type="transmembrane region" description="Helical" evidence="6">
    <location>
        <begin position="86"/>
        <end position="108"/>
    </location>
</feature>
<feature type="transmembrane region" description="Helical" evidence="6">
    <location>
        <begin position="20"/>
        <end position="41"/>
    </location>
</feature>
<feature type="transmembrane region" description="Helical" evidence="6">
    <location>
        <begin position="193"/>
        <end position="214"/>
    </location>
</feature>
<feature type="transmembrane region" description="Helical" evidence="6">
    <location>
        <begin position="234"/>
        <end position="253"/>
    </location>
</feature>
<comment type="subcellular location">
    <subcellularLocation>
        <location evidence="1">Cell membrane</location>
        <topology evidence="1">Multi-pass membrane protein</topology>
    </subcellularLocation>
</comment>
<name>A0ABW5VTY0_9MICO</name>
<evidence type="ECO:0000256" key="4">
    <source>
        <dbReference type="ARBA" id="ARBA00022989"/>
    </source>
</evidence>
<evidence type="ECO:0000256" key="3">
    <source>
        <dbReference type="ARBA" id="ARBA00022692"/>
    </source>
</evidence>
<dbReference type="Pfam" id="PF09678">
    <property type="entry name" value="Caa3_CtaG"/>
    <property type="match status" value="1"/>
</dbReference>
<reference evidence="8" key="1">
    <citation type="journal article" date="2019" name="Int. J. Syst. Evol. Microbiol.">
        <title>The Global Catalogue of Microorganisms (GCM) 10K type strain sequencing project: providing services to taxonomists for standard genome sequencing and annotation.</title>
        <authorList>
            <consortium name="The Broad Institute Genomics Platform"/>
            <consortium name="The Broad Institute Genome Sequencing Center for Infectious Disease"/>
            <person name="Wu L."/>
            <person name="Ma J."/>
        </authorList>
    </citation>
    <scope>NUCLEOTIDE SEQUENCE [LARGE SCALE GENOMIC DNA]</scope>
    <source>
        <strain evidence="8">CCM 7044</strain>
    </source>
</reference>
<keyword evidence="3 6" id="KW-0812">Transmembrane</keyword>
<dbReference type="EMBL" id="JBHUOG010000002">
    <property type="protein sequence ID" value="MFD2795144.1"/>
    <property type="molecule type" value="Genomic_DNA"/>
</dbReference>
<evidence type="ECO:0000256" key="5">
    <source>
        <dbReference type="ARBA" id="ARBA00023136"/>
    </source>
</evidence>
<keyword evidence="8" id="KW-1185">Reference proteome</keyword>
<comment type="caution">
    <text evidence="7">The sequence shown here is derived from an EMBL/GenBank/DDBJ whole genome shotgun (WGS) entry which is preliminary data.</text>
</comment>
<organism evidence="7 8">
    <name type="scientific">Promicromonospora vindobonensis</name>
    <dbReference type="NCBI Taxonomy" id="195748"/>
    <lineage>
        <taxon>Bacteria</taxon>
        <taxon>Bacillati</taxon>
        <taxon>Actinomycetota</taxon>
        <taxon>Actinomycetes</taxon>
        <taxon>Micrococcales</taxon>
        <taxon>Promicromonosporaceae</taxon>
        <taxon>Promicromonospora</taxon>
    </lineage>
</organism>
<evidence type="ECO:0000256" key="6">
    <source>
        <dbReference type="SAM" id="Phobius"/>
    </source>
</evidence>
<dbReference type="InterPro" id="IPR019108">
    <property type="entry name" value="Caa3_assmbl_CtaG-rel"/>
</dbReference>
<feature type="transmembrane region" description="Helical" evidence="6">
    <location>
        <begin position="160"/>
        <end position="181"/>
    </location>
</feature>